<dbReference type="OrthoDB" id="7433385at2"/>
<keyword evidence="2" id="KW-1185">Reference proteome</keyword>
<comment type="caution">
    <text evidence="1">The sequence shown here is derived from an EMBL/GenBank/DDBJ whole genome shotgun (WGS) entry which is preliminary data.</text>
</comment>
<organism evidence="1 2">
    <name type="scientific">Novosphingobium barchaimii LL02</name>
    <dbReference type="NCBI Taxonomy" id="1114963"/>
    <lineage>
        <taxon>Bacteria</taxon>
        <taxon>Pseudomonadati</taxon>
        <taxon>Pseudomonadota</taxon>
        <taxon>Alphaproteobacteria</taxon>
        <taxon>Sphingomonadales</taxon>
        <taxon>Sphingomonadaceae</taxon>
        <taxon>Novosphingobium</taxon>
    </lineage>
</organism>
<dbReference type="EMBL" id="JACU01000002">
    <property type="protein sequence ID" value="KMS59925.1"/>
    <property type="molecule type" value="Genomic_DNA"/>
</dbReference>
<evidence type="ECO:0000313" key="1">
    <source>
        <dbReference type="EMBL" id="KMS59925.1"/>
    </source>
</evidence>
<gene>
    <name evidence="1" type="ORF">V474_12205</name>
</gene>
<dbReference type="Proteomes" id="UP000052268">
    <property type="component" value="Unassembled WGS sequence"/>
</dbReference>
<accession>A0A0J8B0J7</accession>
<dbReference type="AlphaFoldDB" id="A0A0J8B0J7"/>
<sequence length="62" mass="6845">MFVKFTGADRTPTAINAAQVTFVSQVDVGTRVRFGEGRSVTVIEPLEEVMKRLNLTLSFPDT</sequence>
<protein>
    <submittedName>
        <fullName evidence="1">Uncharacterized protein</fullName>
    </submittedName>
</protein>
<dbReference type="RefSeq" id="WP_043977518.1">
    <property type="nucleotide sequence ID" value="NZ_KQ130452.1"/>
</dbReference>
<reference evidence="1 2" key="1">
    <citation type="journal article" date="2015" name="G3 (Bethesda)">
        <title>Insights into Ongoing Evolution of the Hexachlorocyclohexane Catabolic Pathway from Comparative Genomics of Ten Sphingomonadaceae Strains.</title>
        <authorList>
            <person name="Pearce S.L."/>
            <person name="Oakeshott J.G."/>
            <person name="Pandey G."/>
        </authorList>
    </citation>
    <scope>NUCLEOTIDE SEQUENCE [LARGE SCALE GENOMIC DNA]</scope>
    <source>
        <strain evidence="1 2">LL02</strain>
    </source>
</reference>
<name>A0A0J8B0J7_9SPHN</name>
<dbReference type="PATRIC" id="fig|1114963.3.peg.1345"/>
<evidence type="ECO:0000313" key="2">
    <source>
        <dbReference type="Proteomes" id="UP000052268"/>
    </source>
</evidence>
<proteinExistence type="predicted"/>